<dbReference type="PANTHER" id="PTHR19303:SF73">
    <property type="entry name" value="PROTEIN PDC2"/>
    <property type="match status" value="1"/>
</dbReference>
<sequence length="260" mass="29378">MSTILRAKDTILTSLQNGTTSQRERLKLAVYEDVDKAVFTCFMSTWAQNVPVSGAVLQQKAEDFARMLGRNDCQGCSGWLRRFKARHMIVSKVVSGESLSADAWESAARIAREMPELLERHVPVDIYNGDETALFYEMLLIHTFVVKGDRCHGGKQNKLRISVLLCVNMDGSDKRTPLVIGKRKEPRCLANSRKLNETYTSSAKAWVTREIFSTWPQAFYAEMKDAGRRLCLVLDNCSTHHVEDIELTNVEGKFLPPNCT</sequence>
<dbReference type="VEuPathDB" id="VectorBase:HLOH_050462"/>
<dbReference type="PROSITE" id="PS51253">
    <property type="entry name" value="HTH_CENPB"/>
    <property type="match status" value="1"/>
</dbReference>
<comment type="caution">
    <text evidence="4">The sequence shown here is derived from an EMBL/GenBank/DDBJ whole genome shotgun (WGS) entry which is preliminary data.</text>
</comment>
<comment type="subcellular location">
    <subcellularLocation>
        <location evidence="1">Nucleus</location>
    </subcellularLocation>
</comment>
<dbReference type="SMART" id="SM00674">
    <property type="entry name" value="CENPB"/>
    <property type="match status" value="1"/>
</dbReference>
<protein>
    <recommendedName>
        <fullName evidence="3">HTH CENPB-type domain-containing protein</fullName>
    </recommendedName>
</protein>
<evidence type="ECO:0000256" key="1">
    <source>
        <dbReference type="ARBA" id="ARBA00004123"/>
    </source>
</evidence>
<dbReference type="InterPro" id="IPR006600">
    <property type="entry name" value="HTH_CenpB_DNA-bd_dom"/>
</dbReference>
<dbReference type="Proteomes" id="UP000821853">
    <property type="component" value="Chromosome 8"/>
</dbReference>
<dbReference type="Gene3D" id="1.10.10.60">
    <property type="entry name" value="Homeodomain-like"/>
    <property type="match status" value="1"/>
</dbReference>
<organism evidence="4 5">
    <name type="scientific">Haemaphysalis longicornis</name>
    <name type="common">Bush tick</name>
    <dbReference type="NCBI Taxonomy" id="44386"/>
    <lineage>
        <taxon>Eukaryota</taxon>
        <taxon>Metazoa</taxon>
        <taxon>Ecdysozoa</taxon>
        <taxon>Arthropoda</taxon>
        <taxon>Chelicerata</taxon>
        <taxon>Arachnida</taxon>
        <taxon>Acari</taxon>
        <taxon>Parasitiformes</taxon>
        <taxon>Ixodida</taxon>
        <taxon>Ixodoidea</taxon>
        <taxon>Ixodidae</taxon>
        <taxon>Haemaphysalinae</taxon>
        <taxon>Haemaphysalis</taxon>
    </lineage>
</organism>
<reference evidence="4 5" key="1">
    <citation type="journal article" date="2020" name="Cell">
        <title>Large-Scale Comparative Analyses of Tick Genomes Elucidate Their Genetic Diversity and Vector Capacities.</title>
        <authorList>
            <consortium name="Tick Genome and Microbiome Consortium (TIGMIC)"/>
            <person name="Jia N."/>
            <person name="Wang J."/>
            <person name="Shi W."/>
            <person name="Du L."/>
            <person name="Sun Y."/>
            <person name="Zhan W."/>
            <person name="Jiang J.F."/>
            <person name="Wang Q."/>
            <person name="Zhang B."/>
            <person name="Ji P."/>
            <person name="Bell-Sakyi L."/>
            <person name="Cui X.M."/>
            <person name="Yuan T.T."/>
            <person name="Jiang B.G."/>
            <person name="Yang W.F."/>
            <person name="Lam T.T."/>
            <person name="Chang Q.C."/>
            <person name="Ding S.J."/>
            <person name="Wang X.J."/>
            <person name="Zhu J.G."/>
            <person name="Ruan X.D."/>
            <person name="Zhao L."/>
            <person name="Wei J.T."/>
            <person name="Ye R.Z."/>
            <person name="Que T.C."/>
            <person name="Du C.H."/>
            <person name="Zhou Y.H."/>
            <person name="Cheng J.X."/>
            <person name="Dai P.F."/>
            <person name="Guo W.B."/>
            <person name="Han X.H."/>
            <person name="Huang E.J."/>
            <person name="Li L.F."/>
            <person name="Wei W."/>
            <person name="Gao Y.C."/>
            <person name="Liu J.Z."/>
            <person name="Shao H.Z."/>
            <person name="Wang X."/>
            <person name="Wang C.C."/>
            <person name="Yang T.C."/>
            <person name="Huo Q.B."/>
            <person name="Li W."/>
            <person name="Chen H.Y."/>
            <person name="Chen S.E."/>
            <person name="Zhou L.G."/>
            <person name="Ni X.B."/>
            <person name="Tian J.H."/>
            <person name="Sheng Y."/>
            <person name="Liu T."/>
            <person name="Pan Y.S."/>
            <person name="Xia L.Y."/>
            <person name="Li J."/>
            <person name="Zhao F."/>
            <person name="Cao W.C."/>
        </authorList>
    </citation>
    <scope>NUCLEOTIDE SEQUENCE [LARGE SCALE GENOMIC DNA]</scope>
    <source>
        <strain evidence="4">HaeL-2018</strain>
    </source>
</reference>
<evidence type="ECO:0000313" key="4">
    <source>
        <dbReference type="EMBL" id="KAH9379459.1"/>
    </source>
</evidence>
<dbReference type="InterPro" id="IPR004875">
    <property type="entry name" value="DDE_SF_endonuclease_dom"/>
</dbReference>
<dbReference type="InterPro" id="IPR050863">
    <property type="entry name" value="CenT-Element_Derived"/>
</dbReference>
<gene>
    <name evidence="4" type="ORF">HPB48_012855</name>
</gene>
<evidence type="ECO:0000313" key="5">
    <source>
        <dbReference type="Proteomes" id="UP000821853"/>
    </source>
</evidence>
<dbReference type="SUPFAM" id="SSF46689">
    <property type="entry name" value="Homeodomain-like"/>
    <property type="match status" value="1"/>
</dbReference>
<proteinExistence type="predicted"/>
<dbReference type="GO" id="GO:0005634">
    <property type="term" value="C:nucleus"/>
    <property type="evidence" value="ECO:0007669"/>
    <property type="project" value="UniProtKB-SubCell"/>
</dbReference>
<dbReference type="AlphaFoldDB" id="A0A9J6GW96"/>
<evidence type="ECO:0000259" key="3">
    <source>
        <dbReference type="PROSITE" id="PS51253"/>
    </source>
</evidence>
<dbReference type="Pfam" id="PF03184">
    <property type="entry name" value="DDE_1"/>
    <property type="match status" value="1"/>
</dbReference>
<dbReference type="GO" id="GO:0003677">
    <property type="term" value="F:DNA binding"/>
    <property type="evidence" value="ECO:0007669"/>
    <property type="project" value="UniProtKB-KW"/>
</dbReference>
<keyword evidence="2" id="KW-0238">DNA-binding</keyword>
<dbReference type="InterPro" id="IPR009057">
    <property type="entry name" value="Homeodomain-like_sf"/>
</dbReference>
<name>A0A9J6GW96_HAELO</name>
<dbReference type="OMA" id="TELMINW"/>
<dbReference type="PANTHER" id="PTHR19303">
    <property type="entry name" value="TRANSPOSON"/>
    <property type="match status" value="1"/>
</dbReference>
<accession>A0A9J6GW96</accession>
<evidence type="ECO:0000256" key="2">
    <source>
        <dbReference type="ARBA" id="ARBA00023125"/>
    </source>
</evidence>
<dbReference type="OrthoDB" id="6502032at2759"/>
<dbReference type="EMBL" id="JABSTR010000010">
    <property type="protein sequence ID" value="KAH9379459.1"/>
    <property type="molecule type" value="Genomic_DNA"/>
</dbReference>
<keyword evidence="5" id="KW-1185">Reference proteome</keyword>
<dbReference type="Pfam" id="PF03221">
    <property type="entry name" value="HTH_Tnp_Tc5"/>
    <property type="match status" value="1"/>
</dbReference>
<feature type="domain" description="HTH CENPB-type" evidence="3">
    <location>
        <begin position="22"/>
        <end position="93"/>
    </location>
</feature>